<name>A0A3P8VM73_CYNSE</name>
<dbReference type="GO" id="GO:0004867">
    <property type="term" value="F:serine-type endopeptidase inhibitor activity"/>
    <property type="evidence" value="ECO:0007669"/>
    <property type="project" value="UniProtKB-KW"/>
</dbReference>
<keyword evidence="6" id="KW-0722">Serine protease inhibitor</keyword>
<keyword evidence="4" id="KW-0646">Protease inhibitor</keyword>
<keyword evidence="5 9" id="KW-0732">Signal</keyword>
<dbReference type="STRING" id="244447.ENSCSEP00000015389"/>
<dbReference type="InParanoid" id="A0A3P8VM73"/>
<evidence type="ECO:0000256" key="1">
    <source>
        <dbReference type="ARBA" id="ARBA00004613"/>
    </source>
</evidence>
<dbReference type="SUPFAM" id="SSF53300">
    <property type="entry name" value="vWA-like"/>
    <property type="match status" value="1"/>
</dbReference>
<feature type="compositionally biased region" description="Low complexity" evidence="8">
    <location>
        <begin position="635"/>
        <end position="659"/>
    </location>
</feature>
<reference evidence="12" key="3">
    <citation type="submission" date="2025-09" db="UniProtKB">
        <authorList>
            <consortium name="Ensembl"/>
        </authorList>
    </citation>
    <scope>IDENTIFICATION</scope>
</reference>
<dbReference type="KEGG" id="csem:103385175"/>
<keyword evidence="13" id="KW-1185">Reference proteome</keyword>
<evidence type="ECO:0000256" key="2">
    <source>
        <dbReference type="ARBA" id="ARBA00010158"/>
    </source>
</evidence>
<keyword evidence="7" id="KW-0325">Glycoprotein</keyword>
<protein>
    <submittedName>
        <fullName evidence="12">Inter-alpha-trypsin inhibitor heavy chain family member 6</fullName>
    </submittedName>
</protein>
<comment type="subcellular location">
    <subcellularLocation>
        <location evidence="1">Secreted</location>
    </subcellularLocation>
</comment>
<dbReference type="PROSITE" id="PS51468">
    <property type="entry name" value="VIT"/>
    <property type="match status" value="1"/>
</dbReference>
<dbReference type="Pfam" id="PF08487">
    <property type="entry name" value="VIT"/>
    <property type="match status" value="1"/>
</dbReference>
<evidence type="ECO:0000313" key="13">
    <source>
        <dbReference type="Proteomes" id="UP000265120"/>
    </source>
</evidence>
<keyword evidence="3" id="KW-0964">Secreted</keyword>
<evidence type="ECO:0000313" key="12">
    <source>
        <dbReference type="Ensembl" id="ENSCSEP00000015389.1"/>
    </source>
</evidence>
<dbReference type="Gene3D" id="3.40.50.410">
    <property type="entry name" value="von Willebrand factor, type A domain"/>
    <property type="match status" value="1"/>
</dbReference>
<feature type="compositionally biased region" description="Basic residues" evidence="8">
    <location>
        <begin position="668"/>
        <end position="680"/>
    </location>
</feature>
<dbReference type="SMART" id="SM00327">
    <property type="entry name" value="VWA"/>
    <property type="match status" value="1"/>
</dbReference>
<dbReference type="Ensembl" id="ENSCSET00000015577.1">
    <property type="protein sequence ID" value="ENSCSEP00000015389.1"/>
    <property type="gene ID" value="ENSCSEG00000009885.1"/>
</dbReference>
<dbReference type="PANTHER" id="PTHR10338:SF155">
    <property type="entry name" value="INTER-ALPHA-TRYPSIN INHIBITOR HEAVY CHAIN H6"/>
    <property type="match status" value="1"/>
</dbReference>
<accession>A0A3P8VM73</accession>
<dbReference type="InterPro" id="IPR050934">
    <property type="entry name" value="ITIH"/>
</dbReference>
<evidence type="ECO:0000256" key="7">
    <source>
        <dbReference type="ARBA" id="ARBA00023180"/>
    </source>
</evidence>
<dbReference type="OrthoDB" id="299997at2759"/>
<feature type="compositionally biased region" description="Low complexity" evidence="8">
    <location>
        <begin position="772"/>
        <end position="796"/>
    </location>
</feature>
<proteinExistence type="inferred from homology"/>
<dbReference type="GO" id="GO:0030212">
    <property type="term" value="P:hyaluronan metabolic process"/>
    <property type="evidence" value="ECO:0007669"/>
    <property type="project" value="InterPro"/>
</dbReference>
<dbReference type="CTD" id="347365"/>
<dbReference type="InterPro" id="IPR002035">
    <property type="entry name" value="VWF_A"/>
</dbReference>
<feature type="domain" description="VWFA" evidence="10">
    <location>
        <begin position="299"/>
        <end position="484"/>
    </location>
</feature>
<dbReference type="GO" id="GO:0005576">
    <property type="term" value="C:extracellular region"/>
    <property type="evidence" value="ECO:0007669"/>
    <property type="project" value="UniProtKB-SubCell"/>
</dbReference>
<evidence type="ECO:0000256" key="8">
    <source>
        <dbReference type="SAM" id="MobiDB-lite"/>
    </source>
</evidence>
<comment type="similarity">
    <text evidence="2">Belongs to the ITIH family.</text>
</comment>
<dbReference type="GeneID" id="103385175"/>
<evidence type="ECO:0000256" key="4">
    <source>
        <dbReference type="ARBA" id="ARBA00022690"/>
    </source>
</evidence>
<evidence type="ECO:0000256" key="3">
    <source>
        <dbReference type="ARBA" id="ARBA00022525"/>
    </source>
</evidence>
<feature type="region of interest" description="Disordered" evidence="8">
    <location>
        <begin position="820"/>
        <end position="865"/>
    </location>
</feature>
<evidence type="ECO:0000256" key="9">
    <source>
        <dbReference type="SAM" id="SignalP"/>
    </source>
</evidence>
<dbReference type="InterPro" id="IPR010600">
    <property type="entry name" value="ITI_HC_C"/>
</dbReference>
<dbReference type="Proteomes" id="UP000265120">
    <property type="component" value="Chromosome 10"/>
</dbReference>
<dbReference type="GeneTree" id="ENSGT00940000162980"/>
<dbReference type="RefSeq" id="XP_008317186.1">
    <property type="nucleotide sequence ID" value="XM_008318964.3"/>
</dbReference>
<dbReference type="PANTHER" id="PTHR10338">
    <property type="entry name" value="INTER-ALPHA-TRYPSIN INHIBITOR HEAVY CHAIN FAMILY MEMBER"/>
    <property type="match status" value="1"/>
</dbReference>
<evidence type="ECO:0000256" key="6">
    <source>
        <dbReference type="ARBA" id="ARBA00022900"/>
    </source>
</evidence>
<feature type="signal peptide" evidence="9">
    <location>
        <begin position="1"/>
        <end position="24"/>
    </location>
</feature>
<organism evidence="12 13">
    <name type="scientific">Cynoglossus semilaevis</name>
    <name type="common">Tongue sole</name>
    <dbReference type="NCBI Taxonomy" id="244447"/>
    <lineage>
        <taxon>Eukaryota</taxon>
        <taxon>Metazoa</taxon>
        <taxon>Chordata</taxon>
        <taxon>Craniata</taxon>
        <taxon>Vertebrata</taxon>
        <taxon>Euteleostomi</taxon>
        <taxon>Actinopterygii</taxon>
        <taxon>Neopterygii</taxon>
        <taxon>Teleostei</taxon>
        <taxon>Neoteleostei</taxon>
        <taxon>Acanthomorphata</taxon>
        <taxon>Carangaria</taxon>
        <taxon>Pleuronectiformes</taxon>
        <taxon>Pleuronectoidei</taxon>
        <taxon>Cynoglossidae</taxon>
        <taxon>Cynoglossinae</taxon>
        <taxon>Cynoglossus</taxon>
    </lineage>
</organism>
<reference evidence="12 13" key="1">
    <citation type="journal article" date="2014" name="Nat. Genet.">
        <title>Whole-genome sequence of a flatfish provides insights into ZW sex chromosome evolution and adaptation to a benthic lifestyle.</title>
        <authorList>
            <person name="Chen S."/>
            <person name="Zhang G."/>
            <person name="Shao C."/>
            <person name="Huang Q."/>
            <person name="Liu G."/>
            <person name="Zhang P."/>
            <person name="Song W."/>
            <person name="An N."/>
            <person name="Chalopin D."/>
            <person name="Volff J.N."/>
            <person name="Hong Y."/>
            <person name="Li Q."/>
            <person name="Sha Z."/>
            <person name="Zhou H."/>
            <person name="Xie M."/>
            <person name="Yu Q."/>
            <person name="Liu Y."/>
            <person name="Xiang H."/>
            <person name="Wang N."/>
            <person name="Wu K."/>
            <person name="Yang C."/>
            <person name="Zhou Q."/>
            <person name="Liao X."/>
            <person name="Yang L."/>
            <person name="Hu Q."/>
            <person name="Zhang J."/>
            <person name="Meng L."/>
            <person name="Jin L."/>
            <person name="Tian Y."/>
            <person name="Lian J."/>
            <person name="Yang J."/>
            <person name="Miao G."/>
            <person name="Liu S."/>
            <person name="Liang Z."/>
            <person name="Yan F."/>
            <person name="Li Y."/>
            <person name="Sun B."/>
            <person name="Zhang H."/>
            <person name="Zhang J."/>
            <person name="Zhu Y."/>
            <person name="Du M."/>
            <person name="Zhao Y."/>
            <person name="Schartl M."/>
            <person name="Tang Q."/>
            <person name="Wang J."/>
        </authorList>
    </citation>
    <scope>NUCLEOTIDE SEQUENCE</scope>
</reference>
<feature type="domain" description="VIT" evidence="11">
    <location>
        <begin position="37"/>
        <end position="166"/>
    </location>
</feature>
<dbReference type="Pfam" id="PF06668">
    <property type="entry name" value="ITI_HC_C"/>
    <property type="match status" value="1"/>
</dbReference>
<dbReference type="FunFam" id="3.40.50.410:FF:000013">
    <property type="entry name" value="inter-alpha-trypsin inhibitor heavy chain H2"/>
    <property type="match status" value="1"/>
</dbReference>
<sequence>MDIMNITLQCVLVFFTLYVQEALSEDFEAHLGEKVNLQRAKRQSKPTKPVLKVTNYHVRCSVVSRYAVTTVQSSVWNQLPIIKEAAFEVDLPSSAFISNFTITSNDKVYVAQVKERAAARKIYDAAKKQGKTAGLVATKEREIEKFRVAVSVPSGAHVSFCLTYEELLPRRLGRYELSLGLRPGQPVENLTVDVSIAERTGINFIKVLPLRTSRLLSNTGKGDADAPASTHVEQRSSCARVRYNPTMQQQNSISAKGLDADFVIQYDVDLRDLLGDVQVHDGYFAHYFAPRGLPVVPKDVIFVIDVSGSMIGTKIKQTKQAMSTILTDLREGDHFNIITFSDKVQTWKKGRTVRATRQNVRDAKDFVKRIIAEGWTNINAALLSAAQLVNPPPLDSRGQQSSRRVPLVIFLTDGEATIGVTAGDTILSNARKALGSASLFGLAFGDDADFLLLRRLALNNRGVARMVYEEADAALQLKGFYDEVASPLLSDIQLSYLDEQAFDITISLFPNYFQGSELVVAGRVKPGVKDLKVSLFATDSKQRVKLENDVLVSEAERNESTALPNCSASPEGVSSFVHRLWAYYTIKELLLAKLNTTDLSAQRLLAEKATNLSIKYNFVTPFTSLVVVKPDADEAAPTPTTPKPTTTATTTPTVTTTTPKISADAAVRKHSAASKSRPTKTKPETPQPPPNPPQIKKSSPPTSTAKTPARKTTTSSPSSSRTAPAPLSSRKYNPPRNSSKSLSPPVLPAGKISSSLLNVLKTASPPGPGKLSSSQSSAVKTTSPSTTITTTPPFTSVKNNTAPLLSRYFTPQLSTLSTATSTEADVSSTSAPDVHQSGTNTSLSEQSPPPPPPPFSSVEDNNNTNAAVDSDVNIATLVSATFAPMPGATDGPRLWEAAGLLDVSTSIQFQRKDIDLVKDYDATYDYDYDLNYDTWDDSPDTGSFESPSVHSTVRVFSSVDGDPHFVVQLPKMHQSLCFTVDGRANDVLRLLEDSEKGIIVDGHLIGAPSNHGAEDRPRTYFDQLTISTARAGSAGIMITISLDTVVLEGEGRDVLPINQQGSVTRQGVTVAVDNHKNCWIQLAKHIRFLVLFHHYKHPSYLQKAHLGFYITDGQGLSTSTQGLLGQFQNADMDVTVLKNHMDRGAPRPSKDGLLARGTLRWGSEHMSVTLQDKTLKDTVQRRHVGKCWVVPKAEVQRLLGHPYKSYVVDHV</sequence>
<dbReference type="InterPro" id="IPR013694">
    <property type="entry name" value="VIT"/>
</dbReference>
<feature type="region of interest" description="Disordered" evidence="8">
    <location>
        <begin position="633"/>
        <end position="799"/>
    </location>
</feature>
<feature type="compositionally biased region" description="Polar residues" evidence="8">
    <location>
        <begin position="823"/>
        <end position="846"/>
    </location>
</feature>
<reference evidence="12" key="2">
    <citation type="submission" date="2025-08" db="UniProtKB">
        <authorList>
            <consortium name="Ensembl"/>
        </authorList>
    </citation>
    <scope>IDENTIFICATION</scope>
</reference>
<feature type="chain" id="PRO_5018329504" evidence="9">
    <location>
        <begin position="25"/>
        <end position="1211"/>
    </location>
</feature>
<dbReference type="SMART" id="SM00609">
    <property type="entry name" value="VIT"/>
    <property type="match status" value="1"/>
</dbReference>
<dbReference type="AlphaFoldDB" id="A0A3P8VM73"/>
<evidence type="ECO:0000259" key="11">
    <source>
        <dbReference type="PROSITE" id="PS51468"/>
    </source>
</evidence>
<dbReference type="Pfam" id="PF00092">
    <property type="entry name" value="VWA"/>
    <property type="match status" value="1"/>
</dbReference>
<feature type="compositionally biased region" description="Low complexity" evidence="8">
    <location>
        <begin position="694"/>
        <end position="730"/>
    </location>
</feature>
<evidence type="ECO:0000259" key="10">
    <source>
        <dbReference type="PROSITE" id="PS50234"/>
    </source>
</evidence>
<dbReference type="PROSITE" id="PS50234">
    <property type="entry name" value="VWFA"/>
    <property type="match status" value="1"/>
</dbReference>
<evidence type="ECO:0000256" key="5">
    <source>
        <dbReference type="ARBA" id="ARBA00022729"/>
    </source>
</evidence>
<dbReference type="InterPro" id="IPR036465">
    <property type="entry name" value="vWFA_dom_sf"/>
</dbReference>